<feature type="transmembrane region" description="Helical" evidence="6">
    <location>
        <begin position="281"/>
        <end position="302"/>
    </location>
</feature>
<dbReference type="EMBL" id="JACGCI010000006">
    <property type="protein sequence ID" value="KAF6763252.1"/>
    <property type="molecule type" value="Genomic_DNA"/>
</dbReference>
<dbReference type="OrthoDB" id="100006at2759"/>
<accession>A0A8H6IF73</accession>
<dbReference type="AlphaFoldDB" id="A0A8H6IF73"/>
<evidence type="ECO:0000256" key="3">
    <source>
        <dbReference type="ARBA" id="ARBA00022989"/>
    </source>
</evidence>
<evidence type="ECO:0000313" key="8">
    <source>
        <dbReference type="Proteomes" id="UP000521943"/>
    </source>
</evidence>
<gene>
    <name evidence="7" type="ORF">DFP72DRAFT_841367</name>
</gene>
<dbReference type="GO" id="GO:0005886">
    <property type="term" value="C:plasma membrane"/>
    <property type="evidence" value="ECO:0007669"/>
    <property type="project" value="TreeGrafter"/>
</dbReference>
<feature type="transmembrane region" description="Helical" evidence="6">
    <location>
        <begin position="242"/>
        <end position="261"/>
    </location>
</feature>
<evidence type="ECO:0000256" key="6">
    <source>
        <dbReference type="SAM" id="Phobius"/>
    </source>
</evidence>
<feature type="region of interest" description="Disordered" evidence="5">
    <location>
        <begin position="342"/>
        <end position="363"/>
    </location>
</feature>
<feature type="transmembrane region" description="Helical" evidence="6">
    <location>
        <begin position="105"/>
        <end position="122"/>
    </location>
</feature>
<feature type="compositionally biased region" description="Low complexity" evidence="5">
    <location>
        <begin position="168"/>
        <end position="181"/>
    </location>
</feature>
<dbReference type="Proteomes" id="UP000521943">
    <property type="component" value="Unassembled WGS sequence"/>
</dbReference>
<feature type="transmembrane region" description="Helical" evidence="6">
    <location>
        <begin position="189"/>
        <end position="208"/>
    </location>
</feature>
<dbReference type="PANTHER" id="PTHR23112:SF37">
    <property type="entry name" value="G PROTEIN-COUPLED RECEPTOR GPR1"/>
    <property type="match status" value="1"/>
</dbReference>
<keyword evidence="3 6" id="KW-1133">Transmembrane helix</keyword>
<evidence type="ECO:0000256" key="4">
    <source>
        <dbReference type="ARBA" id="ARBA00023136"/>
    </source>
</evidence>
<feature type="transmembrane region" description="Helical" evidence="6">
    <location>
        <begin position="134"/>
        <end position="150"/>
    </location>
</feature>
<dbReference type="GO" id="GO:0004930">
    <property type="term" value="F:G protein-coupled receptor activity"/>
    <property type="evidence" value="ECO:0007669"/>
    <property type="project" value="TreeGrafter"/>
</dbReference>
<feature type="transmembrane region" description="Helical" evidence="6">
    <location>
        <begin position="39"/>
        <end position="64"/>
    </location>
</feature>
<comment type="subcellular location">
    <subcellularLocation>
        <location evidence="1">Membrane</location>
        <topology evidence="1">Multi-pass membrane protein</topology>
    </subcellularLocation>
</comment>
<evidence type="ECO:0000313" key="7">
    <source>
        <dbReference type="EMBL" id="KAF6763252.1"/>
    </source>
</evidence>
<keyword evidence="2 6" id="KW-0812">Transmembrane</keyword>
<keyword evidence="8" id="KW-1185">Reference proteome</keyword>
<dbReference type="PANTHER" id="PTHR23112">
    <property type="entry name" value="G PROTEIN-COUPLED RECEPTOR 157-RELATED"/>
    <property type="match status" value="1"/>
</dbReference>
<name>A0A8H6IF73_9AGAR</name>
<dbReference type="Gene3D" id="1.20.1070.10">
    <property type="entry name" value="Rhodopsin 7-helix transmembrane proteins"/>
    <property type="match status" value="1"/>
</dbReference>
<evidence type="ECO:0000256" key="2">
    <source>
        <dbReference type="ARBA" id="ARBA00022692"/>
    </source>
</evidence>
<reference evidence="7 8" key="1">
    <citation type="submission" date="2020-07" db="EMBL/GenBank/DDBJ databases">
        <title>Comparative genomics of pyrophilous fungi reveals a link between fire events and developmental genes.</title>
        <authorList>
            <consortium name="DOE Joint Genome Institute"/>
            <person name="Steindorff A.S."/>
            <person name="Carver A."/>
            <person name="Calhoun S."/>
            <person name="Stillman K."/>
            <person name="Liu H."/>
            <person name="Lipzen A."/>
            <person name="Pangilinan J."/>
            <person name="Labutti K."/>
            <person name="Bruns T.D."/>
            <person name="Grigoriev I.V."/>
        </authorList>
    </citation>
    <scope>NUCLEOTIDE SEQUENCE [LARGE SCALE GENOMIC DNA]</scope>
    <source>
        <strain evidence="7 8">CBS 144469</strain>
    </source>
</reference>
<comment type="caution">
    <text evidence="7">The sequence shown here is derived from an EMBL/GenBank/DDBJ whole genome shotgun (WGS) entry which is preliminary data.</text>
</comment>
<feature type="region of interest" description="Disordered" evidence="5">
    <location>
        <begin position="157"/>
        <end position="181"/>
    </location>
</feature>
<keyword evidence="4 6" id="KW-0472">Membrane</keyword>
<proteinExistence type="predicted"/>
<organism evidence="7 8">
    <name type="scientific">Ephemerocybe angulata</name>
    <dbReference type="NCBI Taxonomy" id="980116"/>
    <lineage>
        <taxon>Eukaryota</taxon>
        <taxon>Fungi</taxon>
        <taxon>Dikarya</taxon>
        <taxon>Basidiomycota</taxon>
        <taxon>Agaricomycotina</taxon>
        <taxon>Agaricomycetes</taxon>
        <taxon>Agaricomycetidae</taxon>
        <taxon>Agaricales</taxon>
        <taxon>Agaricineae</taxon>
        <taxon>Psathyrellaceae</taxon>
        <taxon>Ephemerocybe</taxon>
    </lineage>
</organism>
<evidence type="ECO:0000256" key="5">
    <source>
        <dbReference type="SAM" id="MobiDB-lite"/>
    </source>
</evidence>
<dbReference type="GO" id="GO:0007189">
    <property type="term" value="P:adenylate cyclase-activating G protein-coupled receptor signaling pathway"/>
    <property type="evidence" value="ECO:0007669"/>
    <property type="project" value="TreeGrafter"/>
</dbReference>
<evidence type="ECO:0000256" key="1">
    <source>
        <dbReference type="ARBA" id="ARBA00004141"/>
    </source>
</evidence>
<protein>
    <submittedName>
        <fullName evidence="7">Uncharacterized protein</fullName>
    </submittedName>
</protein>
<sequence length="363" mass="39606">MEFPPSPAQSCTNEEYQRVLNGDRSLHCLTRGQSIGLSVVVESGLVSLIAVLFVFGIIISSLFLGDAFQALGAVVNIKWVAQGKVEVGGFCTAQGIIQQLGETTVAMSTLLIAIYTFRGLWLGKTVESLRVTKFVTLGIWLFVSLMILLGKRAEPEQGQPAPLRDPNSRNTGVGSGRTTSSGKSWGEYFWFWLTLAVSLCTYIPLFFWSRGNISINPKSGWKVHFHRANKANIPTEFREQSLIMLAYPVVYCIAILPLSVARWIGFFQERNGGVSTIPSSATFACVAILSISGACNVLLLLTTRPDTVLFGRGTDRDGMAPAPGLPDVQQDVHLQQHEIHHMAERSTSKTVDSDTESVGKLPA</sequence>